<evidence type="ECO:0000256" key="9">
    <source>
        <dbReference type="ARBA" id="ARBA00023136"/>
    </source>
</evidence>
<feature type="transmembrane region" description="Helical" evidence="11">
    <location>
        <begin position="43"/>
        <end position="64"/>
    </location>
</feature>
<comment type="similarity">
    <text evidence="3">Belongs to the TVP38/TMEM64 family.</text>
</comment>
<feature type="compositionally biased region" description="Low complexity" evidence="10">
    <location>
        <begin position="173"/>
        <end position="182"/>
    </location>
</feature>
<feature type="region of interest" description="Disordered" evidence="10">
    <location>
        <begin position="369"/>
        <end position="403"/>
    </location>
</feature>
<dbReference type="OrthoDB" id="166803at2759"/>
<feature type="compositionally biased region" description="Acidic residues" evidence="10">
    <location>
        <begin position="298"/>
        <end position="321"/>
    </location>
</feature>
<feature type="region of interest" description="Disordered" evidence="10">
    <location>
        <begin position="235"/>
        <end position="351"/>
    </location>
</feature>
<gene>
    <name evidence="13" type="ORF">BGZ99_010194</name>
</gene>
<dbReference type="Pfam" id="PF09335">
    <property type="entry name" value="VTT_dom"/>
    <property type="match status" value="1"/>
</dbReference>
<evidence type="ECO:0000256" key="3">
    <source>
        <dbReference type="ARBA" id="ARBA00008640"/>
    </source>
</evidence>
<keyword evidence="9 11" id="KW-0472">Membrane</keyword>
<evidence type="ECO:0000256" key="6">
    <source>
        <dbReference type="ARBA" id="ARBA00022692"/>
    </source>
</evidence>
<dbReference type="PANTHER" id="PTHR47549">
    <property type="entry name" value="GOLGI APPARATUS MEMBRANE PROTEIN TVP38-RELATED"/>
    <property type="match status" value="1"/>
</dbReference>
<dbReference type="Proteomes" id="UP000738325">
    <property type="component" value="Unassembled WGS sequence"/>
</dbReference>
<dbReference type="InterPro" id="IPR051076">
    <property type="entry name" value="Golgi_membrane_TVP38/TMEM64"/>
</dbReference>
<comment type="function">
    <text evidence="1">Golgi membrane protein involved in vesicular trafficking and spindle migration.</text>
</comment>
<evidence type="ECO:0000256" key="1">
    <source>
        <dbReference type="ARBA" id="ARBA00002978"/>
    </source>
</evidence>
<evidence type="ECO:0000256" key="11">
    <source>
        <dbReference type="SAM" id="Phobius"/>
    </source>
</evidence>
<feature type="compositionally biased region" description="Gly residues" evidence="10">
    <location>
        <begin position="183"/>
        <end position="195"/>
    </location>
</feature>
<evidence type="ECO:0000313" key="13">
    <source>
        <dbReference type="EMBL" id="KAG0326055.1"/>
    </source>
</evidence>
<dbReference type="GO" id="GO:0000139">
    <property type="term" value="C:Golgi membrane"/>
    <property type="evidence" value="ECO:0007669"/>
    <property type="project" value="UniProtKB-SubCell"/>
</dbReference>
<feature type="transmembrane region" description="Helical" evidence="11">
    <location>
        <begin position="76"/>
        <end position="98"/>
    </location>
</feature>
<name>A0A9P6UYG3_9FUNG</name>
<comment type="caution">
    <text evidence="13">The sequence shown here is derived from an EMBL/GenBank/DDBJ whole genome shotgun (WGS) entry which is preliminary data.</text>
</comment>
<evidence type="ECO:0000259" key="12">
    <source>
        <dbReference type="Pfam" id="PF09335"/>
    </source>
</evidence>
<evidence type="ECO:0000313" key="14">
    <source>
        <dbReference type="Proteomes" id="UP000738325"/>
    </source>
</evidence>
<feature type="transmembrane region" description="Helical" evidence="11">
    <location>
        <begin position="6"/>
        <end position="22"/>
    </location>
</feature>
<sequence>MSGYIYGFMLGFVIVRWFKGQVRQLMARNKNLKSVVRTVEKRGFRLLVLIRLAPYPFNIMNALLSATHIPLHTYAFATALSLVKLALHVYIGSTLYSLTGGDDGGQEGEPQGHGKAVKILVLVLGVILGIGVGGYVWVVAKREIAITEASRLERRRKRRQASLRRALDEHAASSNLRTSGSGSRSGSGQGLGLGLSLGQDESDGFNNVFELSGQRHHADPTRSFLDRERDLLQASSDMVVEQEEQRRGHRAGYHEEEEEDEEGGHEQQSLFGRLNFGRQRQQPSEDWRNVGANVDSSTESDEDSDFLDDDDDDDDLEEDEERLVGAGRGRDGRFGEEEEEQQIQGERRRVEEVEYEEALDFSALHADLDASPWNEEVDGGEVDSVATNNGEDLLGIGSSNSRR</sequence>
<evidence type="ECO:0000256" key="7">
    <source>
        <dbReference type="ARBA" id="ARBA00022989"/>
    </source>
</evidence>
<evidence type="ECO:0000256" key="10">
    <source>
        <dbReference type="SAM" id="MobiDB-lite"/>
    </source>
</evidence>
<keyword evidence="14" id="KW-1185">Reference proteome</keyword>
<dbReference type="AlphaFoldDB" id="A0A9P6UYG3"/>
<keyword evidence="7 11" id="KW-1133">Transmembrane helix</keyword>
<dbReference type="EMBL" id="JAAAIP010000093">
    <property type="protein sequence ID" value="KAG0326055.1"/>
    <property type="molecule type" value="Genomic_DNA"/>
</dbReference>
<dbReference type="InterPro" id="IPR032816">
    <property type="entry name" value="VTT_dom"/>
</dbReference>
<dbReference type="PANTHER" id="PTHR47549:SF1">
    <property type="entry name" value="GOLGI APPARATUS MEMBRANE PROTEIN TVP38"/>
    <property type="match status" value="1"/>
</dbReference>
<dbReference type="GO" id="GO:0016192">
    <property type="term" value="P:vesicle-mediated transport"/>
    <property type="evidence" value="ECO:0007669"/>
    <property type="project" value="TreeGrafter"/>
</dbReference>
<dbReference type="GO" id="GO:0000022">
    <property type="term" value="P:mitotic spindle elongation"/>
    <property type="evidence" value="ECO:0007669"/>
    <property type="project" value="TreeGrafter"/>
</dbReference>
<feature type="domain" description="VTT" evidence="12">
    <location>
        <begin position="2"/>
        <end position="93"/>
    </location>
</feature>
<evidence type="ECO:0000256" key="2">
    <source>
        <dbReference type="ARBA" id="ARBA00004653"/>
    </source>
</evidence>
<organism evidence="13 14">
    <name type="scientific">Dissophora globulifera</name>
    <dbReference type="NCBI Taxonomy" id="979702"/>
    <lineage>
        <taxon>Eukaryota</taxon>
        <taxon>Fungi</taxon>
        <taxon>Fungi incertae sedis</taxon>
        <taxon>Mucoromycota</taxon>
        <taxon>Mortierellomycotina</taxon>
        <taxon>Mortierellomycetes</taxon>
        <taxon>Mortierellales</taxon>
        <taxon>Mortierellaceae</taxon>
        <taxon>Dissophora</taxon>
    </lineage>
</organism>
<feature type="transmembrane region" description="Helical" evidence="11">
    <location>
        <begin position="119"/>
        <end position="140"/>
    </location>
</feature>
<evidence type="ECO:0000256" key="4">
    <source>
        <dbReference type="ARBA" id="ARBA00013533"/>
    </source>
</evidence>
<reference evidence="13" key="1">
    <citation type="journal article" date="2020" name="Fungal Divers.">
        <title>Resolving the Mortierellaceae phylogeny through synthesis of multi-gene phylogenetics and phylogenomics.</title>
        <authorList>
            <person name="Vandepol N."/>
            <person name="Liber J."/>
            <person name="Desiro A."/>
            <person name="Na H."/>
            <person name="Kennedy M."/>
            <person name="Barry K."/>
            <person name="Grigoriev I.V."/>
            <person name="Miller A.N."/>
            <person name="O'Donnell K."/>
            <person name="Stajich J.E."/>
            <person name="Bonito G."/>
        </authorList>
    </citation>
    <scope>NUCLEOTIDE SEQUENCE</scope>
    <source>
        <strain evidence="13">REB-010B</strain>
    </source>
</reference>
<protein>
    <recommendedName>
        <fullName evidence="4">Golgi apparatus membrane protein TVP38</fullName>
    </recommendedName>
    <alternativeName>
        <fullName evidence="5">Golgi apparatus membrane protein tvp38</fullName>
    </alternativeName>
</protein>
<evidence type="ECO:0000256" key="8">
    <source>
        <dbReference type="ARBA" id="ARBA00023034"/>
    </source>
</evidence>
<evidence type="ECO:0000256" key="5">
    <source>
        <dbReference type="ARBA" id="ARBA00020673"/>
    </source>
</evidence>
<keyword evidence="6 11" id="KW-0812">Transmembrane</keyword>
<proteinExistence type="inferred from homology"/>
<accession>A0A9P6UYG3</accession>
<comment type="subcellular location">
    <subcellularLocation>
        <location evidence="2">Golgi apparatus membrane</location>
        <topology evidence="2">Multi-pass membrane protein</topology>
    </subcellularLocation>
</comment>
<keyword evidence="8" id="KW-0333">Golgi apparatus</keyword>
<feature type="region of interest" description="Disordered" evidence="10">
    <location>
        <begin position="163"/>
        <end position="197"/>
    </location>
</feature>